<dbReference type="AlphaFoldDB" id="A0A163ISY9"/>
<dbReference type="GO" id="GO:0006000">
    <property type="term" value="P:fructose metabolic process"/>
    <property type="evidence" value="ECO:0007669"/>
    <property type="project" value="InterPro"/>
</dbReference>
<dbReference type="Gene3D" id="3.40.50.300">
    <property type="entry name" value="P-loop containing nucleotide triphosphate hydrolases"/>
    <property type="match status" value="1"/>
</dbReference>
<dbReference type="InterPro" id="IPR003094">
    <property type="entry name" value="6Pfruct_kin"/>
</dbReference>
<reference evidence="4" key="1">
    <citation type="submission" date="2016-04" db="EMBL/GenBank/DDBJ databases">
        <authorList>
            <person name="Evans L.H."/>
            <person name="Alamgir A."/>
            <person name="Owens N."/>
            <person name="Weber N.D."/>
            <person name="Virtaneva K."/>
            <person name="Barbian K."/>
            <person name="Babar A."/>
            <person name="Rosenke K."/>
        </authorList>
    </citation>
    <scope>NUCLEOTIDE SEQUENCE [LARGE SCALE GENOMIC DNA]</scope>
    <source>
        <strain evidence="4">CBS 101.48</strain>
    </source>
</reference>
<keyword evidence="2" id="KW-0067">ATP-binding</keyword>
<dbReference type="GO" id="GO:0006003">
    <property type="term" value="P:fructose 2,6-bisphosphate metabolic process"/>
    <property type="evidence" value="ECO:0007669"/>
    <property type="project" value="InterPro"/>
</dbReference>
<evidence type="ECO:0000256" key="1">
    <source>
        <dbReference type="ARBA" id="ARBA00022741"/>
    </source>
</evidence>
<dbReference type="CDD" id="cd07067">
    <property type="entry name" value="HP_PGM_like"/>
    <property type="match status" value="1"/>
</dbReference>
<sequence>MAAQLYKTETGRLFHAGAICVITVGLPACGKTHSSRLLSRYMRWLGVGTKVFSVGDYRRKELGSLPADWFAQENEEGAKIRAELADRCLDDTIHWLLHDGGQLAIFDGNNVTEQRRTHIRDRLVANDIQALFIEFICTDPDVILSNIIGVKLSSPDYQGWDMDKAVADYKERIERNRSKYETINDLSTSFIKMIDAGQQLRVNRVEGYLQSKIVYFLLNIHIQERTIYLARAGYSKADNSYKIDAPLTKKGEEYAQNLAKFISNYRDHKLSSNGVPESKSRPLTVWTSTRRKGLQTALPCGDYGARVHTLTALTQLNPGEADGLTPEELEKKFPDEVESAKRNPYHHRYPRGESYHDLAIRLESVIMALERERNDVLIIAHDTVLRCLVGYLFDMDENETPFLEIPRTQVWEATPTAYKSKVRRLDIDA</sequence>
<dbReference type="GO" id="GO:0005524">
    <property type="term" value="F:ATP binding"/>
    <property type="evidence" value="ECO:0007669"/>
    <property type="project" value="UniProtKB-KW"/>
</dbReference>
<dbReference type="PIRSF" id="PIRSF000709">
    <property type="entry name" value="6PFK_2-Ptase"/>
    <property type="match status" value="1"/>
</dbReference>
<dbReference type="InParanoid" id="A0A163ISY9"/>
<dbReference type="SMART" id="SM00855">
    <property type="entry name" value="PGAM"/>
    <property type="match status" value="1"/>
</dbReference>
<dbReference type="SUPFAM" id="SSF52540">
    <property type="entry name" value="P-loop containing nucleoside triphosphate hydrolases"/>
    <property type="match status" value="1"/>
</dbReference>
<accession>A0A163ISY9</accession>
<dbReference type="SUPFAM" id="SSF53254">
    <property type="entry name" value="Phosphoglycerate mutase-like"/>
    <property type="match status" value="1"/>
</dbReference>
<dbReference type="GO" id="GO:0005829">
    <property type="term" value="C:cytosol"/>
    <property type="evidence" value="ECO:0007669"/>
    <property type="project" value="TreeGrafter"/>
</dbReference>
<dbReference type="OMA" id="MDENETP"/>
<dbReference type="EMBL" id="LT550170">
    <property type="protein sequence ID" value="SAL95140.1"/>
    <property type="molecule type" value="Genomic_DNA"/>
</dbReference>
<dbReference type="FunFam" id="3.40.50.300:FF:000644">
    <property type="entry name" value="GpmB, Fructose-2,6-bisphosphatase"/>
    <property type="match status" value="1"/>
</dbReference>
<dbReference type="InterPro" id="IPR027417">
    <property type="entry name" value="P-loop_NTPase"/>
</dbReference>
<evidence type="ECO:0000313" key="4">
    <source>
        <dbReference type="EMBL" id="SAL95140.1"/>
    </source>
</evidence>
<keyword evidence="5" id="KW-1185">Reference proteome</keyword>
<dbReference type="Proteomes" id="UP000078561">
    <property type="component" value="Unassembled WGS sequence"/>
</dbReference>
<dbReference type="GO" id="GO:0004331">
    <property type="term" value="F:fructose-2,6-bisphosphate 2-phosphatase activity"/>
    <property type="evidence" value="ECO:0007669"/>
    <property type="project" value="TreeGrafter"/>
</dbReference>
<dbReference type="PANTHER" id="PTHR10606:SF39">
    <property type="entry name" value="6-PHOSPHOFRUCTO-2-KINASE_FRUCTOSE-2,6-BISPHOSPHATASE YLR345W-RELATED"/>
    <property type="match status" value="1"/>
</dbReference>
<evidence type="ECO:0000256" key="2">
    <source>
        <dbReference type="ARBA" id="ARBA00022840"/>
    </source>
</evidence>
<evidence type="ECO:0000259" key="3">
    <source>
        <dbReference type="Pfam" id="PF01591"/>
    </source>
</evidence>
<dbReference type="Pfam" id="PF01591">
    <property type="entry name" value="6PF2K"/>
    <property type="match status" value="1"/>
</dbReference>
<evidence type="ECO:0000313" key="5">
    <source>
        <dbReference type="Proteomes" id="UP000078561"/>
    </source>
</evidence>
<dbReference type="InterPro" id="IPR013078">
    <property type="entry name" value="His_Pase_superF_clade-1"/>
</dbReference>
<dbReference type="PRINTS" id="PR00991">
    <property type="entry name" value="6PFRUCTKNASE"/>
</dbReference>
<dbReference type="InterPro" id="IPR029033">
    <property type="entry name" value="His_PPase_superfam"/>
</dbReference>
<dbReference type="PANTHER" id="PTHR10606">
    <property type="entry name" value="6-PHOSPHOFRUCTO-2-KINASE/FRUCTOSE-2,6-BISPHOSPHATASE"/>
    <property type="match status" value="1"/>
</dbReference>
<dbReference type="Pfam" id="PF00300">
    <property type="entry name" value="His_Phos_1"/>
    <property type="match status" value="1"/>
</dbReference>
<gene>
    <name evidence="4" type="primary">ABSGL_00441.1 scaffold 537</name>
</gene>
<keyword evidence="1" id="KW-0547">Nucleotide-binding</keyword>
<dbReference type="OrthoDB" id="267323at2759"/>
<proteinExistence type="predicted"/>
<dbReference type="InterPro" id="IPR013079">
    <property type="entry name" value="6Phosfructo_kin"/>
</dbReference>
<dbReference type="GO" id="GO:0003873">
    <property type="term" value="F:6-phosphofructo-2-kinase activity"/>
    <property type="evidence" value="ECO:0007669"/>
    <property type="project" value="InterPro"/>
</dbReference>
<feature type="domain" description="6-phosphofructo-2-kinase" evidence="3">
    <location>
        <begin position="8"/>
        <end position="223"/>
    </location>
</feature>
<protein>
    <recommendedName>
        <fullName evidence="3">6-phosphofructo-2-kinase domain-containing protein</fullName>
    </recommendedName>
</protein>
<organism evidence="4">
    <name type="scientific">Absidia glauca</name>
    <name type="common">Pin mould</name>
    <dbReference type="NCBI Taxonomy" id="4829"/>
    <lineage>
        <taxon>Eukaryota</taxon>
        <taxon>Fungi</taxon>
        <taxon>Fungi incertae sedis</taxon>
        <taxon>Mucoromycota</taxon>
        <taxon>Mucoromycotina</taxon>
        <taxon>Mucoromycetes</taxon>
        <taxon>Mucorales</taxon>
        <taxon>Cunninghamellaceae</taxon>
        <taxon>Absidia</taxon>
    </lineage>
</organism>
<name>A0A163ISY9_ABSGL</name>
<dbReference type="STRING" id="4829.A0A163ISY9"/>
<dbReference type="Gene3D" id="3.40.50.1240">
    <property type="entry name" value="Phosphoglycerate mutase-like"/>
    <property type="match status" value="1"/>
</dbReference>